<dbReference type="AlphaFoldDB" id="A0AAW0BY36"/>
<name>A0AAW0BY36_9AGAR</name>
<reference evidence="3 4" key="1">
    <citation type="submission" date="2024-01" db="EMBL/GenBank/DDBJ databases">
        <title>A draft genome for a cacao thread blight-causing isolate of Paramarasmius palmivorus.</title>
        <authorList>
            <person name="Baruah I.K."/>
            <person name="Bukari Y."/>
            <person name="Amoako-Attah I."/>
            <person name="Meinhardt L.W."/>
            <person name="Bailey B.A."/>
            <person name="Cohen S.P."/>
        </authorList>
    </citation>
    <scope>NUCLEOTIDE SEQUENCE [LARGE SCALE GENOMIC DNA]</scope>
    <source>
        <strain evidence="3 4">GH-12</strain>
    </source>
</reference>
<keyword evidence="4" id="KW-1185">Reference proteome</keyword>
<sequence>MKVAFLAYIVAAAGLVTAAPLANPNTEEFSLPHIRFGHGIGARSPQDAKITYTFTRITTTTNARPGCRDRINAKAIQLSNTFRQALGWPTIADDTQPVPKNIRVETGGREFKVLPFIGTPNNLLEVEPTHPRPIHRHHGHFHRIPREESFIQRLHVALMSLGPWESKAVAFVLGCGIGVLLRMFWVLAVVSYRGVCGSGNDESEAEYLNEYTALDAEEIFVAPPEYRLDEKVPIEEEERKEDQRN</sequence>
<evidence type="ECO:0000256" key="2">
    <source>
        <dbReference type="SAM" id="SignalP"/>
    </source>
</evidence>
<keyword evidence="2" id="KW-0732">Signal</keyword>
<protein>
    <submittedName>
        <fullName evidence="3">Uncharacterized protein</fullName>
    </submittedName>
</protein>
<feature type="transmembrane region" description="Helical" evidence="1">
    <location>
        <begin position="168"/>
        <end position="190"/>
    </location>
</feature>
<keyword evidence="1" id="KW-1133">Transmembrane helix</keyword>
<feature type="signal peptide" evidence="2">
    <location>
        <begin position="1"/>
        <end position="18"/>
    </location>
</feature>
<gene>
    <name evidence="3" type="ORF">VNI00_013714</name>
</gene>
<evidence type="ECO:0000256" key="1">
    <source>
        <dbReference type="SAM" id="Phobius"/>
    </source>
</evidence>
<accession>A0AAW0BY36</accession>
<proteinExistence type="predicted"/>
<evidence type="ECO:0000313" key="4">
    <source>
        <dbReference type="Proteomes" id="UP001383192"/>
    </source>
</evidence>
<dbReference type="EMBL" id="JAYKXP010000071">
    <property type="protein sequence ID" value="KAK7031109.1"/>
    <property type="molecule type" value="Genomic_DNA"/>
</dbReference>
<keyword evidence="1" id="KW-0472">Membrane</keyword>
<evidence type="ECO:0000313" key="3">
    <source>
        <dbReference type="EMBL" id="KAK7031109.1"/>
    </source>
</evidence>
<comment type="caution">
    <text evidence="3">The sequence shown here is derived from an EMBL/GenBank/DDBJ whole genome shotgun (WGS) entry which is preliminary data.</text>
</comment>
<keyword evidence="1" id="KW-0812">Transmembrane</keyword>
<feature type="chain" id="PRO_5043664981" evidence="2">
    <location>
        <begin position="19"/>
        <end position="245"/>
    </location>
</feature>
<dbReference type="Proteomes" id="UP001383192">
    <property type="component" value="Unassembled WGS sequence"/>
</dbReference>
<organism evidence="3 4">
    <name type="scientific">Paramarasmius palmivorus</name>
    <dbReference type="NCBI Taxonomy" id="297713"/>
    <lineage>
        <taxon>Eukaryota</taxon>
        <taxon>Fungi</taxon>
        <taxon>Dikarya</taxon>
        <taxon>Basidiomycota</taxon>
        <taxon>Agaricomycotina</taxon>
        <taxon>Agaricomycetes</taxon>
        <taxon>Agaricomycetidae</taxon>
        <taxon>Agaricales</taxon>
        <taxon>Marasmiineae</taxon>
        <taxon>Marasmiaceae</taxon>
        <taxon>Paramarasmius</taxon>
    </lineage>
</organism>